<dbReference type="SUPFAM" id="SSF52540">
    <property type="entry name" value="P-loop containing nucleoside triphosphate hydrolases"/>
    <property type="match status" value="1"/>
</dbReference>
<evidence type="ECO:0000313" key="1">
    <source>
        <dbReference type="EMBL" id="CAK9055338.1"/>
    </source>
</evidence>
<dbReference type="PRINTS" id="PR00195">
    <property type="entry name" value="DYNAMIN"/>
</dbReference>
<proteinExistence type="predicted"/>
<dbReference type="InterPro" id="IPR022812">
    <property type="entry name" value="Dynamin"/>
</dbReference>
<reference evidence="1 2" key="1">
    <citation type="submission" date="2024-02" db="EMBL/GenBank/DDBJ databases">
        <authorList>
            <person name="Chen Y."/>
            <person name="Shah S."/>
            <person name="Dougan E. K."/>
            <person name="Thang M."/>
            <person name="Chan C."/>
        </authorList>
    </citation>
    <scope>NUCLEOTIDE SEQUENCE [LARGE SCALE GENOMIC DNA]</scope>
</reference>
<dbReference type="PANTHER" id="PTHR11566">
    <property type="entry name" value="DYNAMIN"/>
    <property type="match status" value="1"/>
</dbReference>
<dbReference type="Pfam" id="PF00350">
    <property type="entry name" value="Dynamin_N"/>
    <property type="match status" value="1"/>
</dbReference>
<dbReference type="InterPro" id="IPR045063">
    <property type="entry name" value="Dynamin_N"/>
</dbReference>
<evidence type="ECO:0000313" key="2">
    <source>
        <dbReference type="Proteomes" id="UP001642464"/>
    </source>
</evidence>
<keyword evidence="2" id="KW-1185">Reference proteome</keyword>
<dbReference type="PANTHER" id="PTHR11566:SF21">
    <property type="entry name" value="DYNAMIN RELATED PROTEIN 1, ISOFORM A"/>
    <property type="match status" value="1"/>
</dbReference>
<accession>A0ABP0MW33</accession>
<gene>
    <name evidence="1" type="ORF">SCF082_LOCUS29939</name>
</gene>
<sequence length="374" mass="42745">MACCSLKDPALLSAYSLLKSVQEIDPDFKDKVRVPVMVIVGMQSVGKTSLIEAILRFPVGYTDRNTGNRCPVRYIIRFSEHSRYVVGGEKLHNQAEVQRKVTEHMKSLQKRNSFSNQALTVEISDKDQLDIDITDLPGLQDKAEQDSENIRQIVEHYLKDESVIPVAVCKAEKSHETQIDFSMLEDVGLNAKHALVVINYFNKQLGDLHSVSELNSYCAGYLDKFKRVHFVMLHFEEGIDKDSMGFDERRRYDRALIPGEQKKINERIEHLQEKEPGAQVKPGVLKALGIGSALDDMQSRLSGFMEFNRTNLTVAVKEKIEALLEECKNLRESVDLDADSMWQRWDEYMLDFQTVLKGIFECKHNDIKSDLQSI</sequence>
<comment type="caution">
    <text evidence="1">The sequence shown here is derived from an EMBL/GenBank/DDBJ whole genome shotgun (WGS) entry which is preliminary data.</text>
</comment>
<dbReference type="Gene3D" id="3.40.50.300">
    <property type="entry name" value="P-loop containing nucleotide triphosphate hydrolases"/>
    <property type="match status" value="1"/>
</dbReference>
<dbReference type="Proteomes" id="UP001642464">
    <property type="component" value="Unassembled WGS sequence"/>
</dbReference>
<dbReference type="InterPro" id="IPR027417">
    <property type="entry name" value="P-loop_NTPase"/>
</dbReference>
<name>A0ABP0MW33_9DINO</name>
<organism evidence="1 2">
    <name type="scientific">Durusdinium trenchii</name>
    <dbReference type="NCBI Taxonomy" id="1381693"/>
    <lineage>
        <taxon>Eukaryota</taxon>
        <taxon>Sar</taxon>
        <taxon>Alveolata</taxon>
        <taxon>Dinophyceae</taxon>
        <taxon>Suessiales</taxon>
        <taxon>Symbiodiniaceae</taxon>
        <taxon>Durusdinium</taxon>
    </lineage>
</organism>
<protein>
    <submittedName>
        <fullName evidence="1">Interferon-induced GTP-binding protein Mx (Interferon-inducible Mx protein)</fullName>
    </submittedName>
</protein>
<dbReference type="EMBL" id="CAXAMM010024447">
    <property type="protein sequence ID" value="CAK9055338.1"/>
    <property type="molecule type" value="Genomic_DNA"/>
</dbReference>